<dbReference type="Proteomes" id="UP000192758">
    <property type="component" value="Unassembled WGS sequence"/>
</dbReference>
<evidence type="ECO:0000313" key="1">
    <source>
        <dbReference type="EMBL" id="OQS55026.1"/>
    </source>
</evidence>
<dbReference type="AlphaFoldDB" id="A0A1W0E730"/>
<protein>
    <submittedName>
        <fullName evidence="1">Uncharacterized protein</fullName>
    </submittedName>
</protein>
<gene>
    <name evidence="1" type="ORF">EHP00_939</name>
</gene>
<keyword evidence="2" id="KW-1185">Reference proteome</keyword>
<dbReference type="EMBL" id="MNPJ01000014">
    <property type="protein sequence ID" value="OQS55026.1"/>
    <property type="molecule type" value="Genomic_DNA"/>
</dbReference>
<proteinExistence type="predicted"/>
<dbReference type="VEuPathDB" id="MicrosporidiaDB:EHP00_939"/>
<accession>A0A1W0E730</accession>
<reference evidence="1 2" key="1">
    <citation type="journal article" date="2017" name="Environ. Microbiol.">
        <title>Decay of the glycolytic pathway and adaptation to intranuclear parasitism within Enterocytozoonidae microsporidia.</title>
        <authorList>
            <person name="Wiredu Boakye D."/>
            <person name="Jaroenlak P."/>
            <person name="Prachumwat A."/>
            <person name="Williams T.A."/>
            <person name="Bateman K.S."/>
            <person name="Itsathitphaisarn O."/>
            <person name="Sritunyalucksana K."/>
            <person name="Paszkiewicz K.H."/>
            <person name="Moore K.A."/>
            <person name="Stentiford G.D."/>
            <person name="Williams B.A."/>
        </authorList>
    </citation>
    <scope>NUCLEOTIDE SEQUENCE [LARGE SCALE GENOMIC DNA]</scope>
    <source>
        <strain evidence="1 2">TH1</strain>
    </source>
</reference>
<evidence type="ECO:0000313" key="2">
    <source>
        <dbReference type="Proteomes" id="UP000192758"/>
    </source>
</evidence>
<name>A0A1W0E730_9MICR</name>
<sequence length="258" mass="29986">MIMKNNSNNNEQDDNSLVACPSCGKLCFGKCADCLKSKIDISDNIILNKNNSYVISNKNRNMKDNNLLGLNKNERLNKKVIGEGNNTIRNNSLNNQTQDFANDFLLNNHFLLKRNNSQKNFNGNAEHMYNKTYKNHSFSSDYLKQNRVPNNDLFGRSLYDEHDERDKKQKIPQNNTTIKNIKNTGMYTQNTNPYHNLMHNKFVNQSKNIKKTIVANVHVDYSLSSDNFRRIMKSNPGYTHFDVEDHLLGIYLTKKRRL</sequence>
<organism evidence="1 2">
    <name type="scientific">Ecytonucleospora hepatopenaei</name>
    <dbReference type="NCBI Taxonomy" id="646526"/>
    <lineage>
        <taxon>Eukaryota</taxon>
        <taxon>Fungi</taxon>
        <taxon>Fungi incertae sedis</taxon>
        <taxon>Microsporidia</taxon>
        <taxon>Enterocytozoonidae</taxon>
        <taxon>Ecytonucleospora</taxon>
    </lineage>
</organism>
<comment type="caution">
    <text evidence="1">The sequence shown here is derived from an EMBL/GenBank/DDBJ whole genome shotgun (WGS) entry which is preliminary data.</text>
</comment>